<feature type="compositionally biased region" description="Polar residues" evidence="6">
    <location>
        <begin position="332"/>
        <end position="342"/>
    </location>
</feature>
<dbReference type="EMBL" id="CAJVPA010000099">
    <property type="protein sequence ID" value="CAG8320286.1"/>
    <property type="molecule type" value="Genomic_DNA"/>
</dbReference>
<feature type="transmembrane region" description="Helical" evidence="7">
    <location>
        <begin position="19"/>
        <end position="40"/>
    </location>
</feature>
<feature type="domain" description="Rhodopsin" evidence="8">
    <location>
        <begin position="36"/>
        <end position="256"/>
    </location>
</feature>
<evidence type="ECO:0000256" key="2">
    <source>
        <dbReference type="ARBA" id="ARBA00022692"/>
    </source>
</evidence>
<comment type="caution">
    <text evidence="9">The sequence shown here is derived from an EMBL/GenBank/DDBJ whole genome shotgun (WGS) entry which is preliminary data.</text>
</comment>
<evidence type="ECO:0000256" key="6">
    <source>
        <dbReference type="SAM" id="MobiDB-lite"/>
    </source>
</evidence>
<dbReference type="InterPro" id="IPR049326">
    <property type="entry name" value="Rhodopsin_dom_fungi"/>
</dbReference>
<protein>
    <recommendedName>
        <fullName evidence="8">Rhodopsin domain-containing protein</fullName>
    </recommendedName>
</protein>
<organism evidence="9 10">
    <name type="scientific">Penicillium salamii</name>
    <dbReference type="NCBI Taxonomy" id="1612424"/>
    <lineage>
        <taxon>Eukaryota</taxon>
        <taxon>Fungi</taxon>
        <taxon>Dikarya</taxon>
        <taxon>Ascomycota</taxon>
        <taxon>Pezizomycotina</taxon>
        <taxon>Eurotiomycetes</taxon>
        <taxon>Eurotiomycetidae</taxon>
        <taxon>Eurotiales</taxon>
        <taxon>Aspergillaceae</taxon>
        <taxon>Penicillium</taxon>
    </lineage>
</organism>
<feature type="transmembrane region" description="Helical" evidence="7">
    <location>
        <begin position="209"/>
        <end position="232"/>
    </location>
</feature>
<proteinExistence type="inferred from homology"/>
<dbReference type="GO" id="GO:0016020">
    <property type="term" value="C:membrane"/>
    <property type="evidence" value="ECO:0007669"/>
    <property type="project" value="UniProtKB-SubCell"/>
</dbReference>
<dbReference type="AlphaFoldDB" id="A0A9W4ILB1"/>
<evidence type="ECO:0000256" key="5">
    <source>
        <dbReference type="ARBA" id="ARBA00038359"/>
    </source>
</evidence>
<reference evidence="9" key="1">
    <citation type="submission" date="2021-07" db="EMBL/GenBank/DDBJ databases">
        <authorList>
            <person name="Branca A.L. A."/>
        </authorList>
    </citation>
    <scope>NUCLEOTIDE SEQUENCE</scope>
</reference>
<dbReference type="Proteomes" id="UP001152646">
    <property type="component" value="Unassembled WGS sequence"/>
</dbReference>
<evidence type="ECO:0000256" key="7">
    <source>
        <dbReference type="SAM" id="Phobius"/>
    </source>
</evidence>
<evidence type="ECO:0000313" key="9">
    <source>
        <dbReference type="EMBL" id="CAG8320286.1"/>
    </source>
</evidence>
<accession>A0A9W4ILB1</accession>
<feature type="transmembrane region" description="Helical" evidence="7">
    <location>
        <begin position="131"/>
        <end position="155"/>
    </location>
</feature>
<feature type="transmembrane region" description="Helical" evidence="7">
    <location>
        <begin position="244"/>
        <end position="260"/>
    </location>
</feature>
<dbReference type="InterPro" id="IPR052337">
    <property type="entry name" value="SAT4-like"/>
</dbReference>
<feature type="transmembrane region" description="Helical" evidence="7">
    <location>
        <begin position="267"/>
        <end position="288"/>
    </location>
</feature>
<keyword evidence="2 7" id="KW-0812">Transmembrane</keyword>
<comment type="subcellular location">
    <subcellularLocation>
        <location evidence="1">Membrane</location>
        <topology evidence="1">Multi-pass membrane protein</topology>
    </subcellularLocation>
</comment>
<comment type="similarity">
    <text evidence="5">Belongs to the SAT4 family.</text>
</comment>
<name>A0A9W4ILB1_9EURO</name>
<keyword evidence="3 7" id="KW-1133">Transmembrane helix</keyword>
<gene>
    <name evidence="9" type="ORF">PSALAMII_LOCUS2378</name>
</gene>
<dbReference type="PANTHER" id="PTHR33048:SF64">
    <property type="entry name" value="INTEGRAL MEMBRANE PROTEIN"/>
    <property type="match status" value="1"/>
</dbReference>
<evidence type="ECO:0000259" key="8">
    <source>
        <dbReference type="Pfam" id="PF20684"/>
    </source>
</evidence>
<dbReference type="PANTHER" id="PTHR33048">
    <property type="entry name" value="PTH11-LIKE INTEGRAL MEMBRANE PROTEIN (AFU_ORTHOLOGUE AFUA_5G11245)"/>
    <property type="match status" value="1"/>
</dbReference>
<dbReference type="Pfam" id="PF20684">
    <property type="entry name" value="Fung_rhodopsin"/>
    <property type="match status" value="1"/>
</dbReference>
<evidence type="ECO:0000313" key="10">
    <source>
        <dbReference type="Proteomes" id="UP001152646"/>
    </source>
</evidence>
<dbReference type="OrthoDB" id="10017208at2759"/>
<keyword evidence="4 7" id="KW-0472">Membrane</keyword>
<feature type="transmembrane region" description="Helical" evidence="7">
    <location>
        <begin position="175"/>
        <end position="197"/>
    </location>
</feature>
<feature type="transmembrane region" description="Helical" evidence="7">
    <location>
        <begin position="52"/>
        <end position="75"/>
    </location>
</feature>
<evidence type="ECO:0000256" key="1">
    <source>
        <dbReference type="ARBA" id="ARBA00004141"/>
    </source>
</evidence>
<evidence type="ECO:0000256" key="3">
    <source>
        <dbReference type="ARBA" id="ARBA00022989"/>
    </source>
</evidence>
<evidence type="ECO:0000256" key="4">
    <source>
        <dbReference type="ARBA" id="ARBA00023136"/>
    </source>
</evidence>
<sequence length="380" mass="42459">MPWVHNLQDSDSHRGIRRVITTCVVLPTIALLAVCLRLGIRMNRKRTLWVDDYAALISVLLTWTYAGISLAQTRWGLGLKMDHFPRENVVAFSKVQWMGGPVYTLNLLAFKVSLLASYYRIGGFVALYRTIIVIAIAICVVTQLIYTFIICLACQPIARQWDMSVEGKCIDTVSFYYAIAGTNLAFDIAIFILPMPVLWKLQLRQKEKIVLTGLFALGFFVTIIQIARIFQVKNLKVVTDSEKLIIWSVIEVSLGVYHFHSSRLDQILTLNISIQAIITCIPTFGPLFKSFARTVSSHRQNGTGPSYPLNSMTGGVFQSKNSGTNTSAIFGSRTENTGTTVHSGREGVQLSHGTGSQEHILGGEERTRIYRTVDFTVEKN</sequence>
<feature type="region of interest" description="Disordered" evidence="6">
    <location>
        <begin position="332"/>
        <end position="356"/>
    </location>
</feature>